<evidence type="ECO:0000313" key="1">
    <source>
        <dbReference type="EMBL" id="PSR54113.1"/>
    </source>
</evidence>
<dbReference type="RefSeq" id="WP_106929464.1">
    <property type="nucleotide sequence ID" value="NZ_PYFT01000001.1"/>
</dbReference>
<protein>
    <submittedName>
        <fullName evidence="1">Uncharacterized protein</fullName>
    </submittedName>
</protein>
<dbReference type="Proteomes" id="UP000240357">
    <property type="component" value="Unassembled WGS sequence"/>
</dbReference>
<sequence>MTRNYFINHLIEQECYPDEECNSEISQLWHNAISGDVCYVPLDEELEIPTWCHIIFELGVNPPIEFDSDYHVYCTFREDHLKQVVINKNRQ</sequence>
<accession>A0A2T2YF55</accession>
<reference evidence="1 2" key="1">
    <citation type="submission" date="2018-03" db="EMBL/GenBank/DDBJ databases">
        <title>Adhaeribacter sp. HMF7605 Genome sequencing and assembly.</title>
        <authorList>
            <person name="Kang H."/>
            <person name="Kang J."/>
            <person name="Cha I."/>
            <person name="Kim H."/>
            <person name="Joh K."/>
        </authorList>
    </citation>
    <scope>NUCLEOTIDE SEQUENCE [LARGE SCALE GENOMIC DNA]</scope>
    <source>
        <strain evidence="1 2">HMF7605</strain>
    </source>
</reference>
<organism evidence="1 2">
    <name type="scientific">Adhaeribacter arboris</name>
    <dbReference type="NCBI Taxonomy" id="2072846"/>
    <lineage>
        <taxon>Bacteria</taxon>
        <taxon>Pseudomonadati</taxon>
        <taxon>Bacteroidota</taxon>
        <taxon>Cytophagia</taxon>
        <taxon>Cytophagales</taxon>
        <taxon>Hymenobacteraceae</taxon>
        <taxon>Adhaeribacter</taxon>
    </lineage>
</organism>
<name>A0A2T2YF55_9BACT</name>
<proteinExistence type="predicted"/>
<evidence type="ECO:0000313" key="2">
    <source>
        <dbReference type="Proteomes" id="UP000240357"/>
    </source>
</evidence>
<comment type="caution">
    <text evidence="1">The sequence shown here is derived from an EMBL/GenBank/DDBJ whole genome shotgun (WGS) entry which is preliminary data.</text>
</comment>
<dbReference type="AlphaFoldDB" id="A0A2T2YF55"/>
<dbReference type="EMBL" id="PYFT01000001">
    <property type="protein sequence ID" value="PSR54113.1"/>
    <property type="molecule type" value="Genomic_DNA"/>
</dbReference>
<gene>
    <name evidence="1" type="ORF">AHMF7605_11585</name>
</gene>
<keyword evidence="2" id="KW-1185">Reference proteome</keyword>